<comment type="caution">
    <text evidence="4">The sequence shown here is derived from an EMBL/GenBank/DDBJ whole genome shotgun (WGS) entry which is preliminary data.</text>
</comment>
<dbReference type="GO" id="GO:0005524">
    <property type="term" value="F:ATP binding"/>
    <property type="evidence" value="ECO:0007669"/>
    <property type="project" value="UniProtKB-KW"/>
</dbReference>
<protein>
    <recommendedName>
        <fullName evidence="6">Heat shock protein 70</fullName>
    </recommendedName>
</protein>
<dbReference type="Gene3D" id="3.30.420.40">
    <property type="match status" value="2"/>
</dbReference>
<evidence type="ECO:0000256" key="2">
    <source>
        <dbReference type="ARBA" id="ARBA00022840"/>
    </source>
</evidence>
<keyword evidence="2" id="KW-0067">ATP-binding</keyword>
<keyword evidence="3" id="KW-0143">Chaperone</keyword>
<dbReference type="EMBL" id="BOPH01000121">
    <property type="protein sequence ID" value="GIJ73649.1"/>
    <property type="molecule type" value="Genomic_DNA"/>
</dbReference>
<organism evidence="4 5">
    <name type="scientific">Virgisporangium ochraceum</name>
    <dbReference type="NCBI Taxonomy" id="65505"/>
    <lineage>
        <taxon>Bacteria</taxon>
        <taxon>Bacillati</taxon>
        <taxon>Actinomycetota</taxon>
        <taxon>Actinomycetes</taxon>
        <taxon>Micromonosporales</taxon>
        <taxon>Micromonosporaceae</taxon>
        <taxon>Virgisporangium</taxon>
    </lineage>
</organism>
<sequence length="679" mass="72055">MSQAILAVDCGTWATAAALVADDRTTPVVDPVTGAARWRTSVYVDGDRLLAGGAAEQRYDAEPGRYADGVRPALDATAPVVFGAGHADPGEVLAGYLTTLRAEAERQSGRPVDRLALAVPSDYGYRDARRETLRGVAARVGFPDVELVSDALAAVADPLLPARFAAGDFVLVCDLGVTWAVSLVRVGAGVLGTEISGGRQDVDRMLLDDLRETLHGWLRPQLDMGGDVAARAQHRATAFVRAMKVRLCASGADEVTDVPAPGAPPYRLSRAILDRCAGPALRWLLASCRAVAARAGVALPELAGVVLVGGGVLPHAAVWLREGLGRPVHQPPEPELAVIRGAASWAAGGSARRVRAEPPPWRIEPLTWDLPAADARLLRWLVAEGDAYAAGALLAQVRTADDLVFDLTAARAGVMMRHQLAAGDPVRSGDVAATTRGSTGSLAAGDGLVRRHHLPVTGDWVLTPDRRLLVECGADGVRVRTIGEAAVVHELRMPQPAQGNVFFSPQGQLAFVAWDGSGTFHVWDVSAGRLLCTFSDSGPPGSVLVNETDWRLLAESGSGVQVGRYRRSVANVWDLGTGARIERLVGDDWRRKRPGYTGRTRGDGFATETTSPDGRLRASTVQTAANSAAVVVREVRTDREVFRADGAATEVRTAFSADGQHLLANWRQAGTSWADVWQL</sequence>
<dbReference type="SUPFAM" id="SSF53067">
    <property type="entry name" value="Actin-like ATPase domain"/>
    <property type="match status" value="2"/>
</dbReference>
<accession>A0A8J4A0P4</accession>
<dbReference type="InterPro" id="IPR011053">
    <property type="entry name" value="Single_hybrid_motif"/>
</dbReference>
<dbReference type="SUPFAM" id="SSF51230">
    <property type="entry name" value="Single hybrid motif"/>
    <property type="match status" value="1"/>
</dbReference>
<dbReference type="Proteomes" id="UP000635606">
    <property type="component" value="Unassembled WGS sequence"/>
</dbReference>
<evidence type="ECO:0008006" key="6">
    <source>
        <dbReference type="Google" id="ProtNLM"/>
    </source>
</evidence>
<dbReference type="SUPFAM" id="SSF50969">
    <property type="entry name" value="YVTN repeat-like/Quinoprotein amine dehydrogenase"/>
    <property type="match status" value="1"/>
</dbReference>
<dbReference type="RefSeq" id="WP_203933474.1">
    <property type="nucleotide sequence ID" value="NZ_BOPH01000121.1"/>
</dbReference>
<dbReference type="InterPro" id="IPR013126">
    <property type="entry name" value="Hsp_70_fam"/>
</dbReference>
<proteinExistence type="predicted"/>
<keyword evidence="1" id="KW-0547">Nucleotide-binding</keyword>
<dbReference type="AlphaFoldDB" id="A0A8J4A0P4"/>
<name>A0A8J4A0P4_9ACTN</name>
<dbReference type="GO" id="GO:0140662">
    <property type="term" value="F:ATP-dependent protein folding chaperone"/>
    <property type="evidence" value="ECO:0007669"/>
    <property type="project" value="InterPro"/>
</dbReference>
<dbReference type="InterPro" id="IPR015943">
    <property type="entry name" value="WD40/YVTN_repeat-like_dom_sf"/>
</dbReference>
<reference evidence="4" key="1">
    <citation type="submission" date="2021-01" db="EMBL/GenBank/DDBJ databases">
        <title>Whole genome shotgun sequence of Virgisporangium ochraceum NBRC 16418.</title>
        <authorList>
            <person name="Komaki H."/>
            <person name="Tamura T."/>
        </authorList>
    </citation>
    <scope>NUCLEOTIDE SEQUENCE</scope>
    <source>
        <strain evidence="4">NBRC 16418</strain>
    </source>
</reference>
<evidence type="ECO:0000313" key="4">
    <source>
        <dbReference type="EMBL" id="GIJ73649.1"/>
    </source>
</evidence>
<dbReference type="Pfam" id="PF00012">
    <property type="entry name" value="HSP70"/>
    <property type="match status" value="1"/>
</dbReference>
<evidence type="ECO:0000256" key="1">
    <source>
        <dbReference type="ARBA" id="ARBA00022741"/>
    </source>
</evidence>
<evidence type="ECO:0000313" key="5">
    <source>
        <dbReference type="Proteomes" id="UP000635606"/>
    </source>
</evidence>
<keyword evidence="5" id="KW-1185">Reference proteome</keyword>
<dbReference type="Gene3D" id="2.130.10.10">
    <property type="entry name" value="YVTN repeat-like/Quinoprotein amine dehydrogenase"/>
    <property type="match status" value="1"/>
</dbReference>
<dbReference type="Gene3D" id="2.40.50.100">
    <property type="match status" value="1"/>
</dbReference>
<dbReference type="InterPro" id="IPR011044">
    <property type="entry name" value="Quino_amine_DH_bsu"/>
</dbReference>
<dbReference type="InterPro" id="IPR043129">
    <property type="entry name" value="ATPase_NBD"/>
</dbReference>
<dbReference type="Gene3D" id="3.90.640.10">
    <property type="entry name" value="Actin, Chain A, domain 4"/>
    <property type="match status" value="1"/>
</dbReference>
<evidence type="ECO:0000256" key="3">
    <source>
        <dbReference type="ARBA" id="ARBA00023186"/>
    </source>
</evidence>
<gene>
    <name evidence="4" type="ORF">Voc01_085660</name>
</gene>